<protein>
    <submittedName>
        <fullName evidence="1">Outer membrane family protein</fullName>
    </submittedName>
</protein>
<evidence type="ECO:0000313" key="2">
    <source>
        <dbReference type="Proteomes" id="UP000276972"/>
    </source>
</evidence>
<dbReference type="AlphaFoldDB" id="A0A7Z6UXN5"/>
<dbReference type="InterPro" id="IPR003678">
    <property type="entry name" value="Put_OMP"/>
</dbReference>
<proteinExistence type="predicted"/>
<comment type="caution">
    <text evidence="1">The sequence shown here is derived from an EMBL/GenBank/DDBJ whole genome shotgun (WGS) entry which is preliminary data.</text>
</comment>
<sequence>HGNRLGFDFWTNTVYANTLNSLSYMMDANAFTVFAFGGGVHRKFLWGLLGRLTYGPRANEQVLSLNLGYKFTKNFSADIKFEYYNVLMHQGYKMGWNGPKLDSQPATDQDRSHIFTEIVWKL</sequence>
<dbReference type="Pfam" id="PF02521">
    <property type="entry name" value="HP_OMP_2"/>
    <property type="match status" value="1"/>
</dbReference>
<organism evidence="1 2">
    <name type="scientific">Helicobacter pylori</name>
    <name type="common">Campylobacter pylori</name>
    <dbReference type="NCBI Taxonomy" id="210"/>
    <lineage>
        <taxon>Bacteria</taxon>
        <taxon>Pseudomonadati</taxon>
        <taxon>Campylobacterota</taxon>
        <taxon>Epsilonproteobacteria</taxon>
        <taxon>Campylobacterales</taxon>
        <taxon>Helicobacteraceae</taxon>
        <taxon>Helicobacter</taxon>
    </lineage>
</organism>
<accession>A0A7Z6UXN5</accession>
<name>A0A7Z6UXN5_HELPX</name>
<evidence type="ECO:0000313" key="1">
    <source>
        <dbReference type="EMBL" id="RPF66666.1"/>
    </source>
</evidence>
<dbReference type="EMBL" id="RPFP01000153">
    <property type="protein sequence ID" value="RPF66666.1"/>
    <property type="molecule type" value="Genomic_DNA"/>
</dbReference>
<gene>
    <name evidence="1" type="ORF">EGV97_09315</name>
</gene>
<dbReference type="RefSeq" id="WP_195913318.1">
    <property type="nucleotide sequence ID" value="NZ_RPFP01000153.1"/>
</dbReference>
<feature type="non-terminal residue" evidence="1">
    <location>
        <position position="1"/>
    </location>
</feature>
<reference evidence="1 2" key="1">
    <citation type="submission" date="2018-11" db="EMBL/GenBank/DDBJ databases">
        <authorList>
            <person name="Gutierrez A.J."/>
            <person name="Bravo M."/>
        </authorList>
    </citation>
    <scope>NUCLEOTIDE SEQUENCE [LARGE SCALE GENOMIC DNA]</scope>
    <source>
        <strain evidence="1 2">22388</strain>
    </source>
</reference>
<dbReference type="Proteomes" id="UP000276972">
    <property type="component" value="Unassembled WGS sequence"/>
</dbReference>